<dbReference type="InterPro" id="IPR008490">
    <property type="entry name" value="Transposase_InsH_N"/>
</dbReference>
<reference evidence="3 4" key="1">
    <citation type="submission" date="2020-04" db="EMBL/GenBank/DDBJ databases">
        <authorList>
            <person name="De Canck E."/>
        </authorList>
    </citation>
    <scope>NUCLEOTIDE SEQUENCE [LARGE SCALE GENOMIC DNA]</scope>
    <source>
        <strain evidence="3 4">LMG 3458</strain>
    </source>
</reference>
<feature type="domain" description="Transposase InsH N-terminal" evidence="2">
    <location>
        <begin position="74"/>
        <end position="153"/>
    </location>
</feature>
<protein>
    <recommendedName>
        <fullName evidence="2">Transposase InsH N-terminal domain-containing protein</fullName>
    </recommendedName>
</protein>
<evidence type="ECO:0000313" key="4">
    <source>
        <dbReference type="Proteomes" id="UP000494111"/>
    </source>
</evidence>
<feature type="region of interest" description="Disordered" evidence="1">
    <location>
        <begin position="201"/>
        <end position="229"/>
    </location>
</feature>
<dbReference type="EMBL" id="CADIJO010000009">
    <property type="protein sequence ID" value="CAB3705755.1"/>
    <property type="molecule type" value="Genomic_DNA"/>
</dbReference>
<evidence type="ECO:0000259" key="2">
    <source>
        <dbReference type="Pfam" id="PF05598"/>
    </source>
</evidence>
<accession>A0A6S7BAN4</accession>
<sequence>MQRGQNRTRAYPAPGHYPKERTVSATVNVGMLELDRKLSKVLDCARQQPVSVSRYGSPWVWVVSHETWIGQIQLTRYVPPRHPLVALREHVDDALRAHADLLRQASADCGLTLDPAILCRTYLLQLLYPAGSKPYFHEQIAYNLLFRWFAGLSEGNGCECAPTFDRELDAIACHEALAALLCQALDEGLLTPANWAMRKRAAQRPAGTGRRPLAPGGRAVSGGCHAAMP</sequence>
<dbReference type="AlphaFoldDB" id="A0A6S7BAN4"/>
<evidence type="ECO:0000313" key="3">
    <source>
        <dbReference type="EMBL" id="CAB3705755.1"/>
    </source>
</evidence>
<dbReference type="Pfam" id="PF05598">
    <property type="entry name" value="DUF772"/>
    <property type="match status" value="1"/>
</dbReference>
<gene>
    <name evidence="3" type="ORF">LMG3458_02913</name>
</gene>
<evidence type="ECO:0000256" key="1">
    <source>
        <dbReference type="SAM" id="MobiDB-lite"/>
    </source>
</evidence>
<organism evidence="3 4">
    <name type="scientific">Achromobacter deleyi</name>
    <dbReference type="NCBI Taxonomy" id="1353891"/>
    <lineage>
        <taxon>Bacteria</taxon>
        <taxon>Pseudomonadati</taxon>
        <taxon>Pseudomonadota</taxon>
        <taxon>Betaproteobacteria</taxon>
        <taxon>Burkholderiales</taxon>
        <taxon>Alcaligenaceae</taxon>
        <taxon>Achromobacter</taxon>
    </lineage>
</organism>
<proteinExistence type="predicted"/>
<name>A0A6S7BAN4_9BURK</name>
<dbReference type="Proteomes" id="UP000494111">
    <property type="component" value="Unassembled WGS sequence"/>
</dbReference>